<dbReference type="RefSeq" id="WP_208739437.1">
    <property type="nucleotide sequence ID" value="NZ_CP024915.1"/>
</dbReference>
<evidence type="ECO:0000313" key="2">
    <source>
        <dbReference type="Proteomes" id="UP000239187"/>
    </source>
</evidence>
<organism evidence="1 2">
    <name type="scientific">Arthrobacter agilis</name>
    <dbReference type="NCBI Taxonomy" id="37921"/>
    <lineage>
        <taxon>Bacteria</taxon>
        <taxon>Bacillati</taxon>
        <taxon>Actinomycetota</taxon>
        <taxon>Actinomycetes</taxon>
        <taxon>Micrococcales</taxon>
        <taxon>Micrococcaceae</taxon>
        <taxon>Arthrobacter</taxon>
    </lineage>
</organism>
<gene>
    <name evidence="1" type="ORF">CVO76_12220</name>
</gene>
<protein>
    <submittedName>
        <fullName evidence="1">Uncharacterized protein</fullName>
    </submittedName>
</protein>
<dbReference type="AlphaFoldDB" id="A0A2L0UGD6"/>
<dbReference type="Proteomes" id="UP000239187">
    <property type="component" value="Chromosome"/>
</dbReference>
<sequence length="84" mass="9276">MGKPMTAAEQHIALSAAIHFLGIGLPELWLECFAMGGSLELFDLEAYIYDIATLPPMDRAVLEQVLWELDPVIFDLAFNAPEPS</sequence>
<accession>A0A2L0UGD6</accession>
<name>A0A2L0UGD6_9MICC</name>
<reference evidence="1 2" key="1">
    <citation type="submission" date="2017-11" db="EMBL/GenBank/DDBJ databases">
        <title>Draft genome of Arthrobacter agilis strain UMCV2, a plant growth-promoting rhizobacterium and biocontrol capacity of phytopathogenic fungi.</title>
        <authorList>
            <person name="Martinez-Camara R."/>
            <person name="Santoyo G."/>
            <person name="Moreno-Hagelsieb G."/>
            <person name="Valencia-Cantero E."/>
        </authorList>
    </citation>
    <scope>NUCLEOTIDE SEQUENCE [LARGE SCALE GENOMIC DNA]</scope>
    <source>
        <strain evidence="1 2">UMCV2</strain>
    </source>
</reference>
<proteinExistence type="predicted"/>
<dbReference type="EMBL" id="CP024915">
    <property type="protein sequence ID" value="AUZ88314.1"/>
    <property type="molecule type" value="Genomic_DNA"/>
</dbReference>
<evidence type="ECO:0000313" key="1">
    <source>
        <dbReference type="EMBL" id="AUZ88314.1"/>
    </source>
</evidence>